<protein>
    <submittedName>
        <fullName evidence="2">Uncharacterized protein</fullName>
    </submittedName>
</protein>
<sequence length="298" mass="33431">MPDLVLNEIFWGSMDDHFTNGTNGTKGTNGTAGTVPLRSDNPNSDEKDKAVDINASTSSLSTDTAMIEAFDAELVDEMIALFYKWANRRRSEPPKVAIEQCTLDIAEAADGNALVKLPELEGKALECYNRAYSQCLRLISMMPEGHSLGIHMVKEVVPGTDTTRPYESITAVLYRALPNFDGRLSSIEGCSFKVGYRDPEIPRNPIQGYKFEVVYRDPGISRNSLTAVRRLLSGMQDMVPREAREEVLFRANFAVFHQELCEIYNSPMKELFLNKMVQRRVEQHHQGFSGARKDVGEK</sequence>
<organism evidence="2 3">
    <name type="scientific">Dendryphion nanum</name>
    <dbReference type="NCBI Taxonomy" id="256645"/>
    <lineage>
        <taxon>Eukaryota</taxon>
        <taxon>Fungi</taxon>
        <taxon>Dikarya</taxon>
        <taxon>Ascomycota</taxon>
        <taxon>Pezizomycotina</taxon>
        <taxon>Dothideomycetes</taxon>
        <taxon>Pleosporomycetidae</taxon>
        <taxon>Pleosporales</taxon>
        <taxon>Torulaceae</taxon>
        <taxon>Dendryphion</taxon>
    </lineage>
</organism>
<accession>A0A9P9D859</accession>
<proteinExistence type="predicted"/>
<feature type="region of interest" description="Disordered" evidence="1">
    <location>
        <begin position="21"/>
        <end position="49"/>
    </location>
</feature>
<gene>
    <name evidence="2" type="ORF">B0J11DRAFT_584781</name>
</gene>
<dbReference type="Proteomes" id="UP000700596">
    <property type="component" value="Unassembled WGS sequence"/>
</dbReference>
<dbReference type="AlphaFoldDB" id="A0A9P9D859"/>
<keyword evidence="3" id="KW-1185">Reference proteome</keyword>
<name>A0A9P9D859_9PLEO</name>
<reference evidence="2" key="1">
    <citation type="journal article" date="2021" name="Nat. Commun.">
        <title>Genetic determinants of endophytism in the Arabidopsis root mycobiome.</title>
        <authorList>
            <person name="Mesny F."/>
            <person name="Miyauchi S."/>
            <person name="Thiergart T."/>
            <person name="Pickel B."/>
            <person name="Atanasova L."/>
            <person name="Karlsson M."/>
            <person name="Huettel B."/>
            <person name="Barry K.W."/>
            <person name="Haridas S."/>
            <person name="Chen C."/>
            <person name="Bauer D."/>
            <person name="Andreopoulos W."/>
            <person name="Pangilinan J."/>
            <person name="LaButti K."/>
            <person name="Riley R."/>
            <person name="Lipzen A."/>
            <person name="Clum A."/>
            <person name="Drula E."/>
            <person name="Henrissat B."/>
            <person name="Kohler A."/>
            <person name="Grigoriev I.V."/>
            <person name="Martin F.M."/>
            <person name="Hacquard S."/>
        </authorList>
    </citation>
    <scope>NUCLEOTIDE SEQUENCE</scope>
    <source>
        <strain evidence="2">MPI-CAGE-CH-0243</strain>
    </source>
</reference>
<comment type="caution">
    <text evidence="2">The sequence shown here is derived from an EMBL/GenBank/DDBJ whole genome shotgun (WGS) entry which is preliminary data.</text>
</comment>
<evidence type="ECO:0000313" key="3">
    <source>
        <dbReference type="Proteomes" id="UP000700596"/>
    </source>
</evidence>
<dbReference type="EMBL" id="JAGMWT010000017">
    <property type="protein sequence ID" value="KAH7114353.1"/>
    <property type="molecule type" value="Genomic_DNA"/>
</dbReference>
<feature type="compositionally biased region" description="Low complexity" evidence="1">
    <location>
        <begin position="21"/>
        <end position="34"/>
    </location>
</feature>
<evidence type="ECO:0000256" key="1">
    <source>
        <dbReference type="SAM" id="MobiDB-lite"/>
    </source>
</evidence>
<evidence type="ECO:0000313" key="2">
    <source>
        <dbReference type="EMBL" id="KAH7114353.1"/>
    </source>
</evidence>